<feature type="region of interest" description="Disordered" evidence="1">
    <location>
        <begin position="1"/>
        <end position="47"/>
    </location>
</feature>
<dbReference type="Pfam" id="PF18821">
    <property type="entry name" value="LPD7"/>
    <property type="match status" value="1"/>
</dbReference>
<keyword evidence="4" id="KW-1185">Reference proteome</keyword>
<sequence length="380" mass="40833">MDADNSSVGSDTPAQGGTVEPASRASAAISRTQASNSKPAERFELRDPFAEVTYRANSLPEMVAKADQLGITRFVAVAEDGKRTAIQKVDGGWRRGQQHPAQPERPLDPLPARDEVPGAANAAPMPGAARVQPKPERGTVKTTARMEGQAERAVLVARLEAALMERYVIKRAPVSVGDVSIGRTEYRFRGDSSRVAFTESPFRLATETNSPSVARSMVDVAEARNWKALRVSGNEDFKRLVWLEASVRGVKALGYEPNPGDLEVLKREREARLVNRIEPAREASSGAAAASAEKPSARGSGGRKAVLAAVEAVLVAKNVPEKQRAAVMAAATEKLAQRIRNGEAPKVKVYDKSAPSQRTPVVPTPELQRSRERAAPAPAR</sequence>
<organism evidence="3 4">
    <name type="scientific">Ideonella azotifigens</name>
    <dbReference type="NCBI Taxonomy" id="513160"/>
    <lineage>
        <taxon>Bacteria</taxon>
        <taxon>Pseudomonadati</taxon>
        <taxon>Pseudomonadota</taxon>
        <taxon>Betaproteobacteria</taxon>
        <taxon>Burkholderiales</taxon>
        <taxon>Sphaerotilaceae</taxon>
        <taxon>Ideonella</taxon>
    </lineage>
</organism>
<feature type="compositionally biased region" description="Basic and acidic residues" evidence="1">
    <location>
        <begin position="340"/>
        <end position="351"/>
    </location>
</feature>
<feature type="compositionally biased region" description="Low complexity" evidence="1">
    <location>
        <begin position="117"/>
        <end position="129"/>
    </location>
</feature>
<dbReference type="RefSeq" id="WP_141284010.1">
    <property type="nucleotide sequence ID" value="NZ_BAAAEW010000001.1"/>
</dbReference>
<accession>A0ABN1JH23</accession>
<dbReference type="EMBL" id="BAAAEW010000001">
    <property type="protein sequence ID" value="GAA0739651.1"/>
    <property type="molecule type" value="Genomic_DNA"/>
</dbReference>
<feature type="domain" description="Large polyvalent protein-associated" evidence="2">
    <location>
        <begin position="185"/>
        <end position="269"/>
    </location>
</feature>
<feature type="compositionally biased region" description="Basic and acidic residues" evidence="1">
    <location>
        <begin position="105"/>
        <end position="116"/>
    </location>
</feature>
<proteinExistence type="predicted"/>
<feature type="compositionally biased region" description="Polar residues" evidence="1">
    <location>
        <begin position="29"/>
        <end position="38"/>
    </location>
</feature>
<feature type="compositionally biased region" description="Low complexity" evidence="1">
    <location>
        <begin position="282"/>
        <end position="302"/>
    </location>
</feature>
<dbReference type="Proteomes" id="UP001500279">
    <property type="component" value="Unassembled WGS sequence"/>
</dbReference>
<dbReference type="InterPro" id="IPR040677">
    <property type="entry name" value="LPD7"/>
</dbReference>
<gene>
    <name evidence="3" type="ORF">GCM10009107_00560</name>
</gene>
<comment type="caution">
    <text evidence="3">The sequence shown here is derived from an EMBL/GenBank/DDBJ whole genome shotgun (WGS) entry which is preliminary data.</text>
</comment>
<evidence type="ECO:0000313" key="4">
    <source>
        <dbReference type="Proteomes" id="UP001500279"/>
    </source>
</evidence>
<feature type="region of interest" description="Disordered" evidence="1">
    <location>
        <begin position="336"/>
        <end position="380"/>
    </location>
</feature>
<protein>
    <recommendedName>
        <fullName evidence="2">Large polyvalent protein-associated domain-containing protein</fullName>
    </recommendedName>
</protein>
<name>A0ABN1JH23_9BURK</name>
<feature type="compositionally biased region" description="Polar residues" evidence="1">
    <location>
        <begin position="1"/>
        <end position="15"/>
    </location>
</feature>
<evidence type="ECO:0000259" key="2">
    <source>
        <dbReference type="Pfam" id="PF18821"/>
    </source>
</evidence>
<feature type="region of interest" description="Disordered" evidence="1">
    <location>
        <begin position="276"/>
        <end position="302"/>
    </location>
</feature>
<feature type="region of interest" description="Disordered" evidence="1">
    <location>
        <begin position="85"/>
        <end position="145"/>
    </location>
</feature>
<reference evidence="3 4" key="1">
    <citation type="journal article" date="2019" name="Int. J. Syst. Evol. Microbiol.">
        <title>The Global Catalogue of Microorganisms (GCM) 10K type strain sequencing project: providing services to taxonomists for standard genome sequencing and annotation.</title>
        <authorList>
            <consortium name="The Broad Institute Genomics Platform"/>
            <consortium name="The Broad Institute Genome Sequencing Center for Infectious Disease"/>
            <person name="Wu L."/>
            <person name="Ma J."/>
        </authorList>
    </citation>
    <scope>NUCLEOTIDE SEQUENCE [LARGE SCALE GENOMIC DNA]</scope>
    <source>
        <strain evidence="3 4">JCM 15503</strain>
    </source>
</reference>
<evidence type="ECO:0000313" key="3">
    <source>
        <dbReference type="EMBL" id="GAA0739651.1"/>
    </source>
</evidence>
<evidence type="ECO:0000256" key="1">
    <source>
        <dbReference type="SAM" id="MobiDB-lite"/>
    </source>
</evidence>